<sequence length="82" mass="9088">MTGRRSDEDEKRKPGMATENRQETGGIETACRRRSWHRGSVSRNKTGMSPADGDYMFCLPPPGKPLPAVHQALRAVVFSSTQ</sequence>
<gene>
    <name evidence="2" type="ORF">EV679_2405</name>
</gene>
<reference evidence="2 3" key="1">
    <citation type="submission" date="2019-02" db="EMBL/GenBank/DDBJ databases">
        <title>Genomic Encyclopedia of Type Strains, Phase IV (KMG-IV): sequencing the most valuable type-strain genomes for metagenomic binning, comparative biology and taxonomic classification.</title>
        <authorList>
            <person name="Goeker M."/>
        </authorList>
    </citation>
    <scope>NUCLEOTIDE SEQUENCE [LARGE SCALE GENOMIC DNA]</scope>
    <source>
        <strain evidence="2 3">DSM 16618</strain>
    </source>
</reference>
<dbReference type="EMBL" id="SGWZ01000003">
    <property type="protein sequence ID" value="RZS69798.1"/>
    <property type="molecule type" value="Genomic_DNA"/>
</dbReference>
<name>A0A4Q7MQ46_9BURK</name>
<evidence type="ECO:0000313" key="2">
    <source>
        <dbReference type="EMBL" id="RZS69798.1"/>
    </source>
</evidence>
<evidence type="ECO:0000313" key="3">
    <source>
        <dbReference type="Proteomes" id="UP000292039"/>
    </source>
</evidence>
<evidence type="ECO:0000256" key="1">
    <source>
        <dbReference type="SAM" id="MobiDB-lite"/>
    </source>
</evidence>
<dbReference type="AlphaFoldDB" id="A0A4Q7MQ46"/>
<organism evidence="2 3">
    <name type="scientific">Kerstersia gyiorum</name>
    <dbReference type="NCBI Taxonomy" id="206506"/>
    <lineage>
        <taxon>Bacteria</taxon>
        <taxon>Pseudomonadati</taxon>
        <taxon>Pseudomonadota</taxon>
        <taxon>Betaproteobacteria</taxon>
        <taxon>Burkholderiales</taxon>
        <taxon>Alcaligenaceae</taxon>
        <taxon>Kerstersia</taxon>
    </lineage>
</organism>
<dbReference type="Proteomes" id="UP000292039">
    <property type="component" value="Unassembled WGS sequence"/>
</dbReference>
<comment type="caution">
    <text evidence="2">The sequence shown here is derived from an EMBL/GenBank/DDBJ whole genome shotgun (WGS) entry which is preliminary data.</text>
</comment>
<feature type="region of interest" description="Disordered" evidence="1">
    <location>
        <begin position="1"/>
        <end position="52"/>
    </location>
</feature>
<feature type="compositionally biased region" description="Basic and acidic residues" evidence="1">
    <location>
        <begin position="1"/>
        <end position="13"/>
    </location>
</feature>
<proteinExistence type="predicted"/>
<protein>
    <submittedName>
        <fullName evidence="2">Uncharacterized protein</fullName>
    </submittedName>
</protein>
<accession>A0A4Q7MQ46</accession>